<evidence type="ECO:0000313" key="3">
    <source>
        <dbReference type="Proteomes" id="UP000317369"/>
    </source>
</evidence>
<dbReference type="Proteomes" id="UP000317369">
    <property type="component" value="Chromosome"/>
</dbReference>
<evidence type="ECO:0000256" key="1">
    <source>
        <dbReference type="SAM" id="MobiDB-lite"/>
    </source>
</evidence>
<accession>A0A517YQQ7</accession>
<dbReference type="EMBL" id="CP036425">
    <property type="protein sequence ID" value="QDU32541.1"/>
    <property type="molecule type" value="Genomic_DNA"/>
</dbReference>
<evidence type="ECO:0000313" key="2">
    <source>
        <dbReference type="EMBL" id="QDU32541.1"/>
    </source>
</evidence>
<name>A0A517YQQ7_9BACT</name>
<reference evidence="2 3" key="1">
    <citation type="submission" date="2019-02" db="EMBL/GenBank/DDBJ databases">
        <title>Deep-cultivation of Planctomycetes and their phenomic and genomic characterization uncovers novel biology.</title>
        <authorList>
            <person name="Wiegand S."/>
            <person name="Jogler M."/>
            <person name="Boedeker C."/>
            <person name="Pinto D."/>
            <person name="Vollmers J."/>
            <person name="Rivas-Marin E."/>
            <person name="Kohn T."/>
            <person name="Peeters S.H."/>
            <person name="Heuer A."/>
            <person name="Rast P."/>
            <person name="Oberbeckmann S."/>
            <person name="Bunk B."/>
            <person name="Jeske O."/>
            <person name="Meyerdierks A."/>
            <person name="Storesund J.E."/>
            <person name="Kallscheuer N."/>
            <person name="Luecker S."/>
            <person name="Lage O.M."/>
            <person name="Pohl T."/>
            <person name="Merkel B.J."/>
            <person name="Hornburger P."/>
            <person name="Mueller R.-W."/>
            <person name="Bruemmer F."/>
            <person name="Labrenz M."/>
            <person name="Spormann A.M."/>
            <person name="Op den Camp H."/>
            <person name="Overmann J."/>
            <person name="Amann R."/>
            <person name="Jetten M.S.M."/>
            <person name="Mascher T."/>
            <person name="Medema M.H."/>
            <person name="Devos D.P."/>
            <person name="Kaster A.-K."/>
            <person name="Ovreas L."/>
            <person name="Rohde M."/>
            <person name="Galperin M.Y."/>
            <person name="Jogler C."/>
        </authorList>
    </citation>
    <scope>NUCLEOTIDE SEQUENCE [LARGE SCALE GENOMIC DNA]</scope>
    <source>
        <strain evidence="2 3">KS4</strain>
    </source>
</reference>
<dbReference type="KEGG" id="pcor:KS4_05730"/>
<organism evidence="2 3">
    <name type="scientific">Poriferisphaera corsica</name>
    <dbReference type="NCBI Taxonomy" id="2528020"/>
    <lineage>
        <taxon>Bacteria</taxon>
        <taxon>Pseudomonadati</taxon>
        <taxon>Planctomycetota</taxon>
        <taxon>Phycisphaerae</taxon>
        <taxon>Phycisphaerales</taxon>
        <taxon>Phycisphaeraceae</taxon>
        <taxon>Poriferisphaera</taxon>
    </lineage>
</organism>
<keyword evidence="3" id="KW-1185">Reference proteome</keyword>
<protein>
    <submittedName>
        <fullName evidence="2">Uncharacterized protein</fullName>
    </submittedName>
</protein>
<proteinExistence type="predicted"/>
<gene>
    <name evidence="2" type="ORF">KS4_05730</name>
</gene>
<dbReference type="AlphaFoldDB" id="A0A517YQQ7"/>
<sequence length="228" mass="25626">MSEADITIRGGRGGSHDSAGLQRMVVCVRIEGSYHELEIPKRKIFNGDSYQSTQRRDRRTNASSFQKAVRKRRSDQRHQEASILREAKRAQTACDAQEPEASAACTTRRSSLSIERLCGTRRDDSFSGSLLSRLTRRVHRCVDNIDKWLKTCVVLNDLKGAVGVRRSFRMSVEADGLAKLGDWLWAFGIDKWTNPVSAGDRSAVEPRWSRLGMGLFCCDRCERGSQAS</sequence>
<feature type="region of interest" description="Disordered" evidence="1">
    <location>
        <begin position="48"/>
        <end position="81"/>
    </location>
</feature>